<proteinExistence type="predicted"/>
<dbReference type="STRING" id="310780.SAMN05216267_103979"/>
<dbReference type="AlphaFoldDB" id="A0A1H8S762"/>
<organism evidence="1 2">
    <name type="scientific">Actinacidiphila rubida</name>
    <dbReference type="NCBI Taxonomy" id="310780"/>
    <lineage>
        <taxon>Bacteria</taxon>
        <taxon>Bacillati</taxon>
        <taxon>Actinomycetota</taxon>
        <taxon>Actinomycetes</taxon>
        <taxon>Kitasatosporales</taxon>
        <taxon>Streptomycetaceae</taxon>
        <taxon>Actinacidiphila</taxon>
    </lineage>
</organism>
<evidence type="ECO:0000313" key="1">
    <source>
        <dbReference type="EMBL" id="SEO74138.1"/>
    </source>
</evidence>
<evidence type="ECO:0000313" key="2">
    <source>
        <dbReference type="Proteomes" id="UP000181951"/>
    </source>
</evidence>
<protein>
    <submittedName>
        <fullName evidence="1">Uncharacterized protein</fullName>
    </submittedName>
</protein>
<dbReference type="EMBL" id="FODD01000039">
    <property type="protein sequence ID" value="SEO74138.1"/>
    <property type="molecule type" value="Genomic_DNA"/>
</dbReference>
<dbReference type="Proteomes" id="UP000181951">
    <property type="component" value="Unassembled WGS sequence"/>
</dbReference>
<keyword evidence="2" id="KW-1185">Reference proteome</keyword>
<name>A0A1H8S762_9ACTN</name>
<gene>
    <name evidence="1" type="ORF">SAMN05216267_103979</name>
</gene>
<reference evidence="1 2" key="1">
    <citation type="submission" date="2016-10" db="EMBL/GenBank/DDBJ databases">
        <authorList>
            <person name="de Groot N.N."/>
        </authorList>
    </citation>
    <scope>NUCLEOTIDE SEQUENCE [LARGE SCALE GENOMIC DNA]</scope>
    <source>
        <strain evidence="1 2">CGMCC 4.2026</strain>
    </source>
</reference>
<accession>A0A1H8S762</accession>
<sequence length="74" mass="8157">MPQAAVLTVVLQGPNKPWPHLEVTARDAHGAPVRITRTQQLVSARWIIRAHPDAGWQTPRTFDLRTARLGGEAA</sequence>